<protein>
    <submittedName>
        <fullName evidence="1">Uncharacterized protein</fullName>
    </submittedName>
</protein>
<accession>A0A9E8N8F8</accession>
<dbReference type="RefSeq" id="WP_244822459.1">
    <property type="nucleotide sequence ID" value="NZ_CP112998.1"/>
</dbReference>
<dbReference type="Proteomes" id="UP001164653">
    <property type="component" value="Chromosome"/>
</dbReference>
<proteinExistence type="predicted"/>
<organism evidence="1 2">
    <name type="scientific">Dyadobacter pollutisoli</name>
    <dbReference type="NCBI Taxonomy" id="2910158"/>
    <lineage>
        <taxon>Bacteria</taxon>
        <taxon>Pseudomonadati</taxon>
        <taxon>Bacteroidota</taxon>
        <taxon>Cytophagia</taxon>
        <taxon>Cytophagales</taxon>
        <taxon>Spirosomataceae</taxon>
        <taxon>Dyadobacter</taxon>
    </lineage>
</organism>
<name>A0A9E8N8F8_9BACT</name>
<gene>
    <name evidence="1" type="ORF">ON006_23490</name>
</gene>
<dbReference type="KEGG" id="dpf:ON006_23490"/>
<sequence>MSKNDLKSSLHALIEGIEDTAVLQAYLILLSREVKSQEDFWETIDSKTKLAIEEGLADFAQGRDQDFFQYMKTAHGVER</sequence>
<dbReference type="AlphaFoldDB" id="A0A9E8N8F8"/>
<keyword evidence="2" id="KW-1185">Reference proteome</keyword>
<reference evidence="1" key="1">
    <citation type="submission" date="2022-11" db="EMBL/GenBank/DDBJ databases">
        <title>Dyadobacter pollutisoli sp. nov., isolated from plastic dumped soil.</title>
        <authorList>
            <person name="Kim J.M."/>
            <person name="Kim K.R."/>
            <person name="Lee J.K."/>
            <person name="Hao L."/>
            <person name="Jeon C.O."/>
        </authorList>
    </citation>
    <scope>NUCLEOTIDE SEQUENCE</scope>
    <source>
        <strain evidence="1">U1</strain>
    </source>
</reference>
<evidence type="ECO:0000313" key="1">
    <source>
        <dbReference type="EMBL" id="WAC10693.1"/>
    </source>
</evidence>
<dbReference type="EMBL" id="CP112998">
    <property type="protein sequence ID" value="WAC10693.1"/>
    <property type="molecule type" value="Genomic_DNA"/>
</dbReference>
<evidence type="ECO:0000313" key="2">
    <source>
        <dbReference type="Proteomes" id="UP001164653"/>
    </source>
</evidence>